<dbReference type="Proteomes" id="UP001059041">
    <property type="component" value="Unassembled WGS sequence"/>
</dbReference>
<dbReference type="AlphaFoldDB" id="A0A9W7W7E4"/>
<feature type="compositionally biased region" description="Basic and acidic residues" evidence="1">
    <location>
        <begin position="58"/>
        <end position="67"/>
    </location>
</feature>
<accession>A0A9W7W7E4</accession>
<feature type="compositionally biased region" description="Polar residues" evidence="1">
    <location>
        <begin position="97"/>
        <end position="110"/>
    </location>
</feature>
<gene>
    <name evidence="2" type="ORF">IRJ41_001633</name>
</gene>
<feature type="non-terminal residue" evidence="2">
    <location>
        <position position="1"/>
    </location>
</feature>
<reference evidence="2" key="1">
    <citation type="submission" date="2021-02" db="EMBL/GenBank/DDBJ databases">
        <title>Comparative genomics reveals that relaxation of natural selection precedes convergent phenotypic evolution of cavefish.</title>
        <authorList>
            <person name="Peng Z."/>
        </authorList>
    </citation>
    <scope>NUCLEOTIDE SEQUENCE</scope>
    <source>
        <tissue evidence="2">Muscle</tissue>
    </source>
</reference>
<name>A0A9W7W7E4_TRIRA</name>
<comment type="caution">
    <text evidence="2">The sequence shown here is derived from an EMBL/GenBank/DDBJ whole genome shotgun (WGS) entry which is preliminary data.</text>
</comment>
<feature type="compositionally biased region" description="Low complexity" evidence="1">
    <location>
        <begin position="68"/>
        <end position="86"/>
    </location>
</feature>
<proteinExistence type="predicted"/>
<evidence type="ECO:0000313" key="2">
    <source>
        <dbReference type="EMBL" id="KAI7789346.1"/>
    </source>
</evidence>
<organism evidence="2 3">
    <name type="scientific">Triplophysa rosa</name>
    <name type="common">Cave loach</name>
    <dbReference type="NCBI Taxonomy" id="992332"/>
    <lineage>
        <taxon>Eukaryota</taxon>
        <taxon>Metazoa</taxon>
        <taxon>Chordata</taxon>
        <taxon>Craniata</taxon>
        <taxon>Vertebrata</taxon>
        <taxon>Euteleostomi</taxon>
        <taxon>Actinopterygii</taxon>
        <taxon>Neopterygii</taxon>
        <taxon>Teleostei</taxon>
        <taxon>Ostariophysi</taxon>
        <taxon>Cypriniformes</taxon>
        <taxon>Nemacheilidae</taxon>
        <taxon>Triplophysa</taxon>
    </lineage>
</organism>
<dbReference type="EMBL" id="JAFHDT010000530">
    <property type="protein sequence ID" value="KAI7789346.1"/>
    <property type="molecule type" value="Genomic_DNA"/>
</dbReference>
<sequence>ETVKKSPSRGFQETVHVKKDSELEVILRRRRKQACDPKTEDDGQLSKVSSSNSLNGRHSSDSGKDSDVPGSSSLSGSERGSRTSSDSGREPAAARQISDSGTEPKATNQPDIVCGSLTKKETTEPPKPVSNGCCSGEVKDGDPEKWAGSNGIDHTAASGELHATICSSAQSPDAAHGSTDADC</sequence>
<evidence type="ECO:0000256" key="1">
    <source>
        <dbReference type="SAM" id="MobiDB-lite"/>
    </source>
</evidence>
<keyword evidence="3" id="KW-1185">Reference proteome</keyword>
<protein>
    <submittedName>
        <fullName evidence="2">Shootin-1</fullName>
    </submittedName>
</protein>
<feature type="region of interest" description="Disordered" evidence="1">
    <location>
        <begin position="1"/>
        <end position="154"/>
    </location>
</feature>
<feature type="compositionally biased region" description="Basic and acidic residues" evidence="1">
    <location>
        <begin position="15"/>
        <end position="41"/>
    </location>
</feature>
<evidence type="ECO:0000313" key="3">
    <source>
        <dbReference type="Proteomes" id="UP001059041"/>
    </source>
</evidence>